<gene>
    <name evidence="2" type="ORF">ASPWEDRAFT_176781</name>
</gene>
<dbReference type="GeneID" id="63747401"/>
<feature type="signal peptide" evidence="1">
    <location>
        <begin position="1"/>
        <end position="19"/>
    </location>
</feature>
<dbReference type="EMBL" id="KV878217">
    <property type="protein sequence ID" value="OJJ30095.1"/>
    <property type="molecule type" value="Genomic_DNA"/>
</dbReference>
<dbReference type="OrthoDB" id="4983586at2759"/>
<organism evidence="2 3">
    <name type="scientific">Aspergillus wentii DTO 134E9</name>
    <dbReference type="NCBI Taxonomy" id="1073089"/>
    <lineage>
        <taxon>Eukaryota</taxon>
        <taxon>Fungi</taxon>
        <taxon>Dikarya</taxon>
        <taxon>Ascomycota</taxon>
        <taxon>Pezizomycotina</taxon>
        <taxon>Eurotiomycetes</taxon>
        <taxon>Eurotiomycetidae</taxon>
        <taxon>Eurotiales</taxon>
        <taxon>Aspergillaceae</taxon>
        <taxon>Aspergillus</taxon>
        <taxon>Aspergillus subgen. Cremei</taxon>
    </lineage>
</organism>
<accession>A0A1L9R582</accession>
<dbReference type="Proteomes" id="UP000184383">
    <property type="component" value="Unassembled WGS sequence"/>
</dbReference>
<protein>
    <submittedName>
        <fullName evidence="2">Uncharacterized protein</fullName>
    </submittedName>
</protein>
<name>A0A1L9R582_ASPWE</name>
<evidence type="ECO:0000313" key="2">
    <source>
        <dbReference type="EMBL" id="OJJ30095.1"/>
    </source>
</evidence>
<evidence type="ECO:0000256" key="1">
    <source>
        <dbReference type="SAM" id="SignalP"/>
    </source>
</evidence>
<evidence type="ECO:0000313" key="3">
    <source>
        <dbReference type="Proteomes" id="UP000184383"/>
    </source>
</evidence>
<keyword evidence="1" id="KW-0732">Signal</keyword>
<dbReference type="RefSeq" id="XP_040683772.1">
    <property type="nucleotide sequence ID" value="XM_040831553.1"/>
</dbReference>
<reference evidence="3" key="1">
    <citation type="journal article" date="2017" name="Genome Biol.">
        <title>Comparative genomics reveals high biological diversity and specific adaptations in the industrially and medically important fungal genus Aspergillus.</title>
        <authorList>
            <person name="de Vries R.P."/>
            <person name="Riley R."/>
            <person name="Wiebenga A."/>
            <person name="Aguilar-Osorio G."/>
            <person name="Amillis S."/>
            <person name="Uchima C.A."/>
            <person name="Anderluh G."/>
            <person name="Asadollahi M."/>
            <person name="Askin M."/>
            <person name="Barry K."/>
            <person name="Battaglia E."/>
            <person name="Bayram O."/>
            <person name="Benocci T."/>
            <person name="Braus-Stromeyer S.A."/>
            <person name="Caldana C."/>
            <person name="Canovas D."/>
            <person name="Cerqueira G.C."/>
            <person name="Chen F."/>
            <person name="Chen W."/>
            <person name="Choi C."/>
            <person name="Clum A."/>
            <person name="Dos Santos R.A."/>
            <person name="Damasio A.R."/>
            <person name="Diallinas G."/>
            <person name="Emri T."/>
            <person name="Fekete E."/>
            <person name="Flipphi M."/>
            <person name="Freyberg S."/>
            <person name="Gallo A."/>
            <person name="Gournas C."/>
            <person name="Habgood R."/>
            <person name="Hainaut M."/>
            <person name="Harispe M.L."/>
            <person name="Henrissat B."/>
            <person name="Hilden K.S."/>
            <person name="Hope R."/>
            <person name="Hossain A."/>
            <person name="Karabika E."/>
            <person name="Karaffa L."/>
            <person name="Karanyi Z."/>
            <person name="Krasevec N."/>
            <person name="Kuo A."/>
            <person name="Kusch H."/>
            <person name="LaButti K."/>
            <person name="Lagendijk E.L."/>
            <person name="Lapidus A."/>
            <person name="Levasseur A."/>
            <person name="Lindquist E."/>
            <person name="Lipzen A."/>
            <person name="Logrieco A.F."/>
            <person name="MacCabe A."/>
            <person name="Maekelae M.R."/>
            <person name="Malavazi I."/>
            <person name="Melin P."/>
            <person name="Meyer V."/>
            <person name="Mielnichuk N."/>
            <person name="Miskei M."/>
            <person name="Molnar A.P."/>
            <person name="Mule G."/>
            <person name="Ngan C.Y."/>
            <person name="Orejas M."/>
            <person name="Orosz E."/>
            <person name="Ouedraogo J.P."/>
            <person name="Overkamp K.M."/>
            <person name="Park H.-S."/>
            <person name="Perrone G."/>
            <person name="Piumi F."/>
            <person name="Punt P.J."/>
            <person name="Ram A.F."/>
            <person name="Ramon A."/>
            <person name="Rauscher S."/>
            <person name="Record E."/>
            <person name="Riano-Pachon D.M."/>
            <person name="Robert V."/>
            <person name="Roehrig J."/>
            <person name="Ruller R."/>
            <person name="Salamov A."/>
            <person name="Salih N.S."/>
            <person name="Samson R.A."/>
            <person name="Sandor E."/>
            <person name="Sanguinetti M."/>
            <person name="Schuetze T."/>
            <person name="Sepcic K."/>
            <person name="Shelest E."/>
            <person name="Sherlock G."/>
            <person name="Sophianopoulou V."/>
            <person name="Squina F.M."/>
            <person name="Sun H."/>
            <person name="Susca A."/>
            <person name="Todd R.B."/>
            <person name="Tsang A."/>
            <person name="Unkles S.E."/>
            <person name="van de Wiele N."/>
            <person name="van Rossen-Uffink D."/>
            <person name="Oliveira J.V."/>
            <person name="Vesth T.C."/>
            <person name="Visser J."/>
            <person name="Yu J.-H."/>
            <person name="Zhou M."/>
            <person name="Andersen M.R."/>
            <person name="Archer D.B."/>
            <person name="Baker S.E."/>
            <person name="Benoit I."/>
            <person name="Brakhage A.A."/>
            <person name="Braus G.H."/>
            <person name="Fischer R."/>
            <person name="Frisvad J.C."/>
            <person name="Goldman G.H."/>
            <person name="Houbraken J."/>
            <person name="Oakley B."/>
            <person name="Pocsi I."/>
            <person name="Scazzocchio C."/>
            <person name="Seiboth B."/>
            <person name="vanKuyk P.A."/>
            <person name="Wortman J."/>
            <person name="Dyer P.S."/>
            <person name="Grigoriev I.V."/>
        </authorList>
    </citation>
    <scope>NUCLEOTIDE SEQUENCE [LARGE SCALE GENOMIC DNA]</scope>
    <source>
        <strain evidence="3">DTO 134E9</strain>
    </source>
</reference>
<sequence>MQFNGILLALVASSAMAMAAPAEDSASGTLSANWSCPSGWKVCGECNGTSCKVAGTNRGCDTGSCTKQSGAGDGAICGSKWAGNWNMDCPGKA</sequence>
<dbReference type="AlphaFoldDB" id="A0A1L9R582"/>
<dbReference type="VEuPathDB" id="FungiDB:ASPWEDRAFT_176781"/>
<keyword evidence="3" id="KW-1185">Reference proteome</keyword>
<feature type="chain" id="PRO_5012838055" evidence="1">
    <location>
        <begin position="20"/>
        <end position="93"/>
    </location>
</feature>
<proteinExistence type="predicted"/>